<comment type="caution">
    <text evidence="2">The sequence shown here is derived from an EMBL/GenBank/DDBJ whole genome shotgun (WGS) entry which is preliminary data.</text>
</comment>
<dbReference type="AlphaFoldDB" id="A0A261XVH8"/>
<organism evidence="2 3">
    <name type="scientific">Bifiguratus adelaidae</name>
    <dbReference type="NCBI Taxonomy" id="1938954"/>
    <lineage>
        <taxon>Eukaryota</taxon>
        <taxon>Fungi</taxon>
        <taxon>Fungi incertae sedis</taxon>
        <taxon>Mucoromycota</taxon>
        <taxon>Mucoromycotina</taxon>
        <taxon>Endogonomycetes</taxon>
        <taxon>Endogonales</taxon>
        <taxon>Endogonales incertae sedis</taxon>
        <taxon>Bifiguratus</taxon>
    </lineage>
</organism>
<dbReference type="GO" id="GO:0006508">
    <property type="term" value="P:proteolysis"/>
    <property type="evidence" value="ECO:0007669"/>
    <property type="project" value="InterPro"/>
</dbReference>
<evidence type="ECO:0000313" key="3">
    <source>
        <dbReference type="Proteomes" id="UP000242875"/>
    </source>
</evidence>
<feature type="domain" description="Peptidase S9 prolyl oligopeptidase catalytic" evidence="1">
    <location>
        <begin position="455"/>
        <end position="659"/>
    </location>
</feature>
<dbReference type="Gene3D" id="3.40.50.1820">
    <property type="entry name" value="alpha/beta hydrolase"/>
    <property type="match status" value="1"/>
</dbReference>
<dbReference type="PANTHER" id="PTHR43056">
    <property type="entry name" value="PEPTIDASE S9 PROLYL OLIGOPEPTIDASE"/>
    <property type="match status" value="1"/>
</dbReference>
<dbReference type="PANTHER" id="PTHR43056:SF5">
    <property type="entry name" value="PEPTIDASE S9 PROLYL OLIGOPEPTIDASE CATALYTIC DOMAIN-CONTAINING PROTEIN"/>
    <property type="match status" value="1"/>
</dbReference>
<proteinExistence type="predicted"/>
<dbReference type="SUPFAM" id="SSF82171">
    <property type="entry name" value="DPP6 N-terminal domain-like"/>
    <property type="match status" value="1"/>
</dbReference>
<dbReference type="SUPFAM" id="SSF53474">
    <property type="entry name" value="alpha/beta-Hydrolases"/>
    <property type="match status" value="1"/>
</dbReference>
<accession>A0A261XVH8</accession>
<dbReference type="InterPro" id="IPR029058">
    <property type="entry name" value="AB_hydrolase_fold"/>
</dbReference>
<sequence length="677" mass="75111">MEAPFGSWASPLTARRLLDYSAEPGYSPYYNVTVDGKHVLWGIRLPEEKGRVGIMQTAIDGSVTAHHVLPQPYSCRTRVHEYGGGSFTAKDGVVYFSNDSDARIYKLTLASGDIKPITTSTGKYRYADFAVHPSGQYLVCVREEHFENEEPKDVVNTLVLVYLDNKLIAQQPQNDGIVIAQGNDFYSSPKINPHNPAQLAYVTWVHPNMPWDFTLLHVVDIFVDEDSGDLQVQGDRPVAGHVVEESIMQPEWMPDGTLAFASDRTNYWNYYSLSLADGSEPELFFKEPIAGDMSGPAWQFNLSLYKPVHLGKRTILMTHDSKLIIADSVAKTLEPLEGIDYTKFHDIRVTTVGGTEYAVVTASSPTEFHTVITIPLSKGGSAGIKALTTSDGPKIDTDYISVPQLIEFPTANNLTAFAYYYEPKNPKYVGPRDAKPPLRVLSHGGPTAACSSSLDVSILYWTTRGFAVVDVNYGGSTGYGREYRNRLQHNWGIVDVEDCCAAATYLVNKGLADASKLAIQGGSAGGYTTLASLAFRDVFTVGCSLYGVSDITLLAKDTHKFESRYPDLLIGEYPKDEKIYFERSPINSTKDIKCPVIFFQGKEDKIVPPEQSEIMVEALKNNGIPVAYVLYDGETHGFRIADNIVRTTELELWFYGKMMHFSPADTIEGVEIYNWKD</sequence>
<dbReference type="Pfam" id="PF00326">
    <property type="entry name" value="Peptidase_S9"/>
    <property type="match status" value="1"/>
</dbReference>
<protein>
    <recommendedName>
        <fullName evidence="1">Peptidase S9 prolyl oligopeptidase catalytic domain-containing protein</fullName>
    </recommendedName>
</protein>
<name>A0A261XVH8_9FUNG</name>
<dbReference type="GO" id="GO:0008236">
    <property type="term" value="F:serine-type peptidase activity"/>
    <property type="evidence" value="ECO:0007669"/>
    <property type="project" value="InterPro"/>
</dbReference>
<dbReference type="EMBL" id="MVBO01000158">
    <property type="protein sequence ID" value="OZJ02369.1"/>
    <property type="molecule type" value="Genomic_DNA"/>
</dbReference>
<reference evidence="2 3" key="1">
    <citation type="journal article" date="2017" name="Mycologia">
        <title>Bifiguratus adelaidae, gen. et sp. nov., a new member of Mucoromycotina in endophytic and soil-dwelling habitats.</title>
        <authorList>
            <person name="Torres-Cruz T.J."/>
            <person name="Billingsley Tobias T.L."/>
            <person name="Almatruk M."/>
            <person name="Hesse C."/>
            <person name="Kuske C.R."/>
            <person name="Desiro A."/>
            <person name="Benucci G.M."/>
            <person name="Bonito G."/>
            <person name="Stajich J.E."/>
            <person name="Dunlap C."/>
            <person name="Arnold A.E."/>
            <person name="Porras-Alfaro A."/>
        </authorList>
    </citation>
    <scope>NUCLEOTIDE SEQUENCE [LARGE SCALE GENOMIC DNA]</scope>
    <source>
        <strain evidence="2 3">AZ0501</strain>
    </source>
</reference>
<dbReference type="Proteomes" id="UP000242875">
    <property type="component" value="Unassembled WGS sequence"/>
</dbReference>
<gene>
    <name evidence="2" type="ORF">BZG36_04438</name>
</gene>
<keyword evidence="3" id="KW-1185">Reference proteome</keyword>
<dbReference type="InterPro" id="IPR050585">
    <property type="entry name" value="Xaa-Pro_dipeptidyl-ppase/CocE"/>
</dbReference>
<evidence type="ECO:0000259" key="1">
    <source>
        <dbReference type="Pfam" id="PF00326"/>
    </source>
</evidence>
<dbReference type="InterPro" id="IPR001375">
    <property type="entry name" value="Peptidase_S9_cat"/>
</dbReference>
<dbReference type="OrthoDB" id="416344at2759"/>
<evidence type="ECO:0000313" key="2">
    <source>
        <dbReference type="EMBL" id="OZJ02369.1"/>
    </source>
</evidence>